<dbReference type="Gene3D" id="3.40.50.150">
    <property type="entry name" value="Vaccinia Virus protein VP39"/>
    <property type="match status" value="1"/>
</dbReference>
<dbReference type="EC" id="2.1.1.181" evidence="6"/>
<evidence type="ECO:0000256" key="2">
    <source>
        <dbReference type="ARBA" id="ARBA00022552"/>
    </source>
</evidence>
<dbReference type="RefSeq" id="WP_101916846.1">
    <property type="nucleotide sequence ID" value="NZ_OENF01000012.1"/>
</dbReference>
<dbReference type="GO" id="GO:0052907">
    <property type="term" value="F:23S rRNA (adenine(1618)-N(6))-methyltransferase activity"/>
    <property type="evidence" value="ECO:0007669"/>
    <property type="project" value="UniProtKB-EC"/>
</dbReference>
<dbReference type="CDD" id="cd02440">
    <property type="entry name" value="AdoMet_MTases"/>
    <property type="match status" value="1"/>
</dbReference>
<dbReference type="InterPro" id="IPR016909">
    <property type="entry name" value="rRNA_lsu_MeTfrase_F"/>
</dbReference>
<comment type="subcellular location">
    <subcellularLocation>
        <location evidence="6">Cytoplasm</location>
    </subcellularLocation>
</comment>
<gene>
    <name evidence="6 7" type="primary">rlmF</name>
    <name evidence="7" type="ORF">TNO020_20025</name>
</gene>
<comment type="similarity">
    <text evidence="6">Belongs to the methyltransferase superfamily. METTL16/RlmF family.</text>
</comment>
<keyword evidence="8" id="KW-1185">Reference proteome</keyword>
<dbReference type="InterPro" id="IPR029063">
    <property type="entry name" value="SAM-dependent_MTases_sf"/>
</dbReference>
<dbReference type="Proteomes" id="UP000234211">
    <property type="component" value="Unassembled WGS sequence"/>
</dbReference>
<name>A0A2H1YFS6_9FLAO</name>
<dbReference type="InterPro" id="IPR010286">
    <property type="entry name" value="METTL16/RlmF"/>
</dbReference>
<organism evidence="7 8">
    <name type="scientific">Tenacibaculum piscium</name>
    <dbReference type="NCBI Taxonomy" id="1458515"/>
    <lineage>
        <taxon>Bacteria</taxon>
        <taxon>Pseudomonadati</taxon>
        <taxon>Bacteroidota</taxon>
        <taxon>Flavobacteriia</taxon>
        <taxon>Flavobacteriales</taxon>
        <taxon>Flavobacteriaceae</taxon>
        <taxon>Tenacibaculum</taxon>
    </lineage>
</organism>
<dbReference type="PANTHER" id="PTHR13393">
    <property type="entry name" value="SAM-DEPENDENT METHYLTRANSFERASE"/>
    <property type="match status" value="1"/>
</dbReference>
<evidence type="ECO:0000313" key="8">
    <source>
        <dbReference type="Proteomes" id="UP000234211"/>
    </source>
</evidence>
<protein>
    <recommendedName>
        <fullName evidence="6">Ribosomal RNA large subunit methyltransferase F</fullName>
        <ecNumber evidence="6">2.1.1.181</ecNumber>
    </recommendedName>
    <alternativeName>
        <fullName evidence="6">23S rRNA mA1618 methyltransferase</fullName>
    </alternativeName>
    <alternativeName>
        <fullName evidence="6">rRNA adenine N-6-methyltransferase</fullName>
    </alternativeName>
</protein>
<dbReference type="PIRSF" id="PIRSF029038">
    <property type="entry name" value="Mtase_YbiN_prd"/>
    <property type="match status" value="1"/>
</dbReference>
<reference evidence="8" key="1">
    <citation type="submission" date="2017-11" db="EMBL/GenBank/DDBJ databases">
        <authorList>
            <person name="Duchaud E."/>
        </authorList>
    </citation>
    <scope>NUCLEOTIDE SEQUENCE [LARGE SCALE GENOMIC DNA]</scope>
    <source>
        <strain evidence="8">Tenacibaculum sp. TNO020</strain>
    </source>
</reference>
<proteinExistence type="inferred from homology"/>
<comment type="function">
    <text evidence="6">Specifically methylates the adenine in position 1618 of 23S rRNA.</text>
</comment>
<sequence>MEDKKGLHENNKHKNGYDFEFLKAKYPPISEFVIKKFEKETIDFSDPVAVKEFNKALLMAHYQIKDWNFPDENLCPPIPGRVDYIHHLADLIADKSVQESTEITVLDIGTGASCIYPLLGASAYNWNFVAVDIDLDSLDYAQDIIDDNQLDAKITLRQQFNESNVLKGITQEDDAFSVTMCNPPFYKSAEEARGANRRKSRNLGNNTVRNFAGNHNELWYIGGEKAFLHTYLYESSLQPKLSNWFTSLVSKKENVKSLQDSAKKLGVQEFKVIPMSQGNKVTRIVCWRF</sequence>
<dbReference type="HAMAP" id="MF_01848">
    <property type="entry name" value="23SrRNA_methyltr_F"/>
    <property type="match status" value="1"/>
</dbReference>
<dbReference type="Pfam" id="PF05971">
    <property type="entry name" value="Methyltransf_10"/>
    <property type="match status" value="1"/>
</dbReference>
<dbReference type="NCBIfam" id="NF008725">
    <property type="entry name" value="PRK11727.1"/>
    <property type="match status" value="1"/>
</dbReference>
<dbReference type="SUPFAM" id="SSF53335">
    <property type="entry name" value="S-adenosyl-L-methionine-dependent methyltransferases"/>
    <property type="match status" value="1"/>
</dbReference>
<keyword evidence="3 6" id="KW-0489">Methyltransferase</keyword>
<comment type="catalytic activity">
    <reaction evidence="6">
        <text>adenosine(1618) in 23S rRNA + S-adenosyl-L-methionine = N(6)-methyladenosine(1618) in 23S rRNA + S-adenosyl-L-homocysteine + H(+)</text>
        <dbReference type="Rhea" id="RHEA:16497"/>
        <dbReference type="Rhea" id="RHEA-COMP:10229"/>
        <dbReference type="Rhea" id="RHEA-COMP:10231"/>
        <dbReference type="ChEBI" id="CHEBI:15378"/>
        <dbReference type="ChEBI" id="CHEBI:57856"/>
        <dbReference type="ChEBI" id="CHEBI:59789"/>
        <dbReference type="ChEBI" id="CHEBI:74411"/>
        <dbReference type="ChEBI" id="CHEBI:74449"/>
        <dbReference type="EC" id="2.1.1.181"/>
    </reaction>
</comment>
<dbReference type="PANTHER" id="PTHR13393:SF0">
    <property type="entry name" value="RNA N6-ADENOSINE-METHYLTRANSFERASE METTL16"/>
    <property type="match status" value="1"/>
</dbReference>
<keyword evidence="4 6" id="KW-0808">Transferase</keyword>
<evidence type="ECO:0000256" key="1">
    <source>
        <dbReference type="ARBA" id="ARBA00022490"/>
    </source>
</evidence>
<evidence type="ECO:0000256" key="3">
    <source>
        <dbReference type="ARBA" id="ARBA00022603"/>
    </source>
</evidence>
<dbReference type="EMBL" id="OENF01000012">
    <property type="protein sequence ID" value="SOS74349.1"/>
    <property type="molecule type" value="Genomic_DNA"/>
</dbReference>
<evidence type="ECO:0000313" key="7">
    <source>
        <dbReference type="EMBL" id="SOS74349.1"/>
    </source>
</evidence>
<accession>A0A2H1YFS6</accession>
<dbReference type="GO" id="GO:0005737">
    <property type="term" value="C:cytoplasm"/>
    <property type="evidence" value="ECO:0007669"/>
    <property type="project" value="UniProtKB-SubCell"/>
</dbReference>
<keyword evidence="5 6" id="KW-0949">S-adenosyl-L-methionine</keyword>
<keyword evidence="1 6" id="KW-0963">Cytoplasm</keyword>
<keyword evidence="2 6" id="KW-0698">rRNA processing</keyword>
<evidence type="ECO:0000256" key="4">
    <source>
        <dbReference type="ARBA" id="ARBA00022679"/>
    </source>
</evidence>
<dbReference type="AlphaFoldDB" id="A0A2H1YFS6"/>
<evidence type="ECO:0000256" key="5">
    <source>
        <dbReference type="ARBA" id="ARBA00022691"/>
    </source>
</evidence>
<dbReference type="OrthoDB" id="1115728at2"/>
<evidence type="ECO:0000256" key="6">
    <source>
        <dbReference type="HAMAP-Rule" id="MF_01848"/>
    </source>
</evidence>
<dbReference type="GO" id="GO:0070475">
    <property type="term" value="P:rRNA base methylation"/>
    <property type="evidence" value="ECO:0007669"/>
    <property type="project" value="TreeGrafter"/>
</dbReference>